<dbReference type="EMBL" id="JBICRM010000012">
    <property type="protein sequence ID" value="MFG1705850.1"/>
    <property type="molecule type" value="Genomic_DNA"/>
</dbReference>
<dbReference type="InterPro" id="IPR023296">
    <property type="entry name" value="Glyco_hydro_beta-prop_sf"/>
</dbReference>
<organism evidence="1 2">
    <name type="scientific">Nonomuraea marmarensis</name>
    <dbReference type="NCBI Taxonomy" id="3351344"/>
    <lineage>
        <taxon>Bacteria</taxon>
        <taxon>Bacillati</taxon>
        <taxon>Actinomycetota</taxon>
        <taxon>Actinomycetes</taxon>
        <taxon>Streptosporangiales</taxon>
        <taxon>Streptosporangiaceae</taxon>
        <taxon>Nonomuraea</taxon>
    </lineage>
</organism>
<accession>A0ABW7AES9</accession>
<gene>
    <name evidence="1" type="ORF">ACFLIM_21885</name>
</gene>
<dbReference type="Proteomes" id="UP001603978">
    <property type="component" value="Unassembled WGS sequence"/>
</dbReference>
<dbReference type="RefSeq" id="WP_393168181.1">
    <property type="nucleotide sequence ID" value="NZ_JBICRM010000012.1"/>
</dbReference>
<dbReference type="SUPFAM" id="SSF75005">
    <property type="entry name" value="Arabinanase/levansucrase/invertase"/>
    <property type="match status" value="1"/>
</dbReference>
<keyword evidence="2" id="KW-1185">Reference proteome</keyword>
<evidence type="ECO:0000313" key="1">
    <source>
        <dbReference type="EMBL" id="MFG1705850.1"/>
    </source>
</evidence>
<dbReference type="Gene3D" id="2.115.10.20">
    <property type="entry name" value="Glycosyl hydrolase domain, family 43"/>
    <property type="match status" value="2"/>
</dbReference>
<reference evidence="1 2" key="1">
    <citation type="submission" date="2024-10" db="EMBL/GenBank/DDBJ databases">
        <authorList>
            <person name="Topkara A.R."/>
            <person name="Saygin H."/>
        </authorList>
    </citation>
    <scope>NUCLEOTIDE SEQUENCE [LARGE SCALE GENOMIC DNA]</scope>
    <source>
        <strain evidence="1 2">M3C6</strain>
    </source>
</reference>
<proteinExistence type="predicted"/>
<sequence length="299" mass="32102">MPIDENAWLPDPERSLAAVVPPGSGPGHWAGAPSAVAADGWIHLAYRLRRPVGEGRGHAVVVARSRDGVRFESLLTIIREEMDAESLERPSLVRTPEGRWRLYLSCATHGTKHWRIEALEAGDPAGFDSRSRTTVLPGDPKTGVKDPVIVWRGGMWHLWASCHPLADPGEADQMTTCYATSADGLSWAWHGTALSGRPGSWDARGTRVSAVRFTGGGVLAYYDGRASAAENYEERTGVAVGVDPAALTPLGDVPAAASPHAGGGLRYLDLVDLPGGGVRLYYEYARPDGAHELRTELRV</sequence>
<name>A0ABW7AES9_9ACTN</name>
<protein>
    <submittedName>
        <fullName evidence="1">Uncharacterized protein</fullName>
    </submittedName>
</protein>
<comment type="caution">
    <text evidence="1">The sequence shown here is derived from an EMBL/GenBank/DDBJ whole genome shotgun (WGS) entry which is preliminary data.</text>
</comment>
<evidence type="ECO:0000313" key="2">
    <source>
        <dbReference type="Proteomes" id="UP001603978"/>
    </source>
</evidence>